<reference evidence="1 2" key="1">
    <citation type="submission" date="2020-03" db="EMBL/GenBank/DDBJ databases">
        <title>Sequencing the genomes of 1000 actinobacteria strains.</title>
        <authorList>
            <person name="Klenk H.-P."/>
        </authorList>
    </citation>
    <scope>NUCLEOTIDE SEQUENCE [LARGE SCALE GENOMIC DNA]</scope>
    <source>
        <strain evidence="1 2">DSM 45490</strain>
    </source>
</reference>
<dbReference type="EMBL" id="JAASRO010000001">
    <property type="protein sequence ID" value="NIK60549.1"/>
    <property type="molecule type" value="Genomic_DNA"/>
</dbReference>
<evidence type="ECO:0000313" key="1">
    <source>
        <dbReference type="EMBL" id="NIK60549.1"/>
    </source>
</evidence>
<evidence type="ECO:0000313" key="2">
    <source>
        <dbReference type="Proteomes" id="UP000555407"/>
    </source>
</evidence>
<proteinExistence type="predicted"/>
<gene>
    <name evidence="1" type="ORF">BJY22_006266</name>
</gene>
<accession>A0A7X5VG00</accession>
<organism evidence="1 2">
    <name type="scientific">Kribbella shirazensis</name>
    <dbReference type="NCBI Taxonomy" id="1105143"/>
    <lineage>
        <taxon>Bacteria</taxon>
        <taxon>Bacillati</taxon>
        <taxon>Actinomycetota</taxon>
        <taxon>Actinomycetes</taxon>
        <taxon>Propionibacteriales</taxon>
        <taxon>Kribbellaceae</taxon>
        <taxon>Kribbella</taxon>
    </lineage>
</organism>
<dbReference type="AlphaFoldDB" id="A0A7X5VG00"/>
<protein>
    <submittedName>
        <fullName evidence="1">Uncharacterized protein</fullName>
    </submittedName>
</protein>
<dbReference type="Proteomes" id="UP000555407">
    <property type="component" value="Unassembled WGS sequence"/>
</dbReference>
<keyword evidence="2" id="KW-1185">Reference proteome</keyword>
<comment type="caution">
    <text evidence="1">The sequence shown here is derived from an EMBL/GenBank/DDBJ whole genome shotgun (WGS) entry which is preliminary data.</text>
</comment>
<sequence>MPGLTTELPALPSLLTCAWPALRRTVLTSVRSTKLT</sequence>
<name>A0A7X5VG00_9ACTN</name>